<feature type="domain" description="AstE/AspA barrel-sandwich hybrid" evidence="7">
    <location>
        <begin position="255"/>
        <end position="326"/>
    </location>
</feature>
<dbReference type="EMBL" id="JACHHY010000001">
    <property type="protein sequence ID" value="MBB5016988.1"/>
    <property type="molecule type" value="Genomic_DNA"/>
</dbReference>
<evidence type="ECO:0000259" key="7">
    <source>
        <dbReference type="Pfam" id="PF04952"/>
    </source>
</evidence>
<proteinExistence type="inferred from homology"/>
<feature type="binding site" evidence="5">
    <location>
        <position position="58"/>
    </location>
    <ligand>
        <name>Zn(2+)</name>
        <dbReference type="ChEBI" id="CHEBI:29105"/>
    </ligand>
</feature>
<evidence type="ECO:0000256" key="4">
    <source>
        <dbReference type="ARBA" id="ARBA00022833"/>
    </source>
</evidence>
<dbReference type="PANTHER" id="PTHR15162">
    <property type="entry name" value="ASPARTOACYLASE"/>
    <property type="match status" value="1"/>
</dbReference>
<evidence type="ECO:0000313" key="10">
    <source>
        <dbReference type="Proteomes" id="UP000575898"/>
    </source>
</evidence>
<feature type="binding site" evidence="5">
    <location>
        <position position="55"/>
    </location>
    <ligand>
        <name>Zn(2+)</name>
        <dbReference type="ChEBI" id="CHEBI:29105"/>
    </ligand>
</feature>
<dbReference type="GO" id="GO:0009017">
    <property type="term" value="F:succinylglutamate desuccinylase activity"/>
    <property type="evidence" value="ECO:0007669"/>
    <property type="project" value="UniProtKB-UniRule"/>
</dbReference>
<dbReference type="GO" id="GO:0019544">
    <property type="term" value="P:L-arginine catabolic process to L-glutamate"/>
    <property type="evidence" value="ECO:0007669"/>
    <property type="project" value="UniProtKB-UniRule"/>
</dbReference>
<sequence>MPTSFLQALLDNTPLDFMDGPLPDGSQGQMLGEGAWLVEPVRSPVMNLVISCGIHGNETAPIELVGRLIEAIRTGILCPQSRVLFVMGNLDAMRAGKRYLVEDINRLFCGKHGEVAMGAEPARAAALEQVLQQFFAGAEPHTPRWHFDLHTAIRGSYYEKFAIYPFVDGLPHDPQAVALLGACDIQTMLLHSKPSPTFSYHASHHFGAKAFTLELGKARPFGQNAGVDVSALERVLAGMIAGVLPALPDYDPAAFRIFEATRDVIKTSAQFKLNLAPDVQNFTPLEAGYVVAEDAGHRVVVQPGEHIIFPNPDVKVGLRAGILVAPAQLKTKSGANAC</sequence>
<dbReference type="InterPro" id="IPR050178">
    <property type="entry name" value="AspA/AstE_fam"/>
</dbReference>
<dbReference type="UniPathway" id="UPA00185">
    <property type="reaction ID" value="UER00283"/>
</dbReference>
<keyword evidence="2 5" id="KW-0479">Metal-binding</keyword>
<dbReference type="Pfam" id="PF24827">
    <property type="entry name" value="AstE_AspA_cat"/>
    <property type="match status" value="1"/>
</dbReference>
<evidence type="ECO:0000256" key="1">
    <source>
        <dbReference type="ARBA" id="ARBA00022503"/>
    </source>
</evidence>
<dbReference type="NCBIfam" id="NF003706">
    <property type="entry name" value="PRK05324.1"/>
    <property type="match status" value="1"/>
</dbReference>
<dbReference type="SUPFAM" id="SSF53187">
    <property type="entry name" value="Zn-dependent exopeptidases"/>
    <property type="match status" value="1"/>
</dbReference>
<dbReference type="NCBIfam" id="TIGR03242">
    <property type="entry name" value="arg_catab_astE"/>
    <property type="match status" value="1"/>
</dbReference>
<reference evidence="9 10" key="1">
    <citation type="submission" date="2020-08" db="EMBL/GenBank/DDBJ databases">
        <title>Genomic Encyclopedia of Type Strains, Phase IV (KMG-IV): sequencing the most valuable type-strain genomes for metagenomic binning, comparative biology and taxonomic classification.</title>
        <authorList>
            <person name="Goeker M."/>
        </authorList>
    </citation>
    <scope>NUCLEOTIDE SEQUENCE [LARGE SCALE GENOMIC DNA]</scope>
    <source>
        <strain evidence="9 10">DSM 27165</strain>
    </source>
</reference>
<evidence type="ECO:0000259" key="8">
    <source>
        <dbReference type="Pfam" id="PF24827"/>
    </source>
</evidence>
<comment type="catalytic activity">
    <reaction evidence="5">
        <text>N-succinyl-L-glutamate + H2O = L-glutamate + succinate</text>
        <dbReference type="Rhea" id="RHEA:15169"/>
        <dbReference type="ChEBI" id="CHEBI:15377"/>
        <dbReference type="ChEBI" id="CHEBI:29985"/>
        <dbReference type="ChEBI" id="CHEBI:30031"/>
        <dbReference type="ChEBI" id="CHEBI:58763"/>
        <dbReference type="EC" id="3.5.1.96"/>
    </reaction>
</comment>
<dbReference type="InterPro" id="IPR016681">
    <property type="entry name" value="SuccinylGlu_desuccinylase"/>
</dbReference>
<comment type="caution">
    <text evidence="9">The sequence shown here is derived from an EMBL/GenBank/DDBJ whole genome shotgun (WGS) entry which is preliminary data.</text>
</comment>
<comment type="cofactor">
    <cofactor evidence="5">
        <name>Zn(2+)</name>
        <dbReference type="ChEBI" id="CHEBI:29105"/>
    </cofactor>
    <text evidence="5">Binds 1 zinc ion per subunit.</text>
</comment>
<keyword evidence="4 5" id="KW-0862">Zinc</keyword>
<dbReference type="InterPro" id="IPR007036">
    <property type="entry name" value="Aste_AspA_hybrid_dom"/>
</dbReference>
<dbReference type="Pfam" id="PF04952">
    <property type="entry name" value="AstE_AspA_hybrid"/>
    <property type="match status" value="1"/>
</dbReference>
<dbReference type="CDD" id="cd03855">
    <property type="entry name" value="M14_ASTE"/>
    <property type="match status" value="1"/>
</dbReference>
<dbReference type="GO" id="GO:0008270">
    <property type="term" value="F:zinc ion binding"/>
    <property type="evidence" value="ECO:0007669"/>
    <property type="project" value="UniProtKB-UniRule"/>
</dbReference>
<dbReference type="GO" id="GO:0019545">
    <property type="term" value="P:L-arginine catabolic process to succinate"/>
    <property type="evidence" value="ECO:0007669"/>
    <property type="project" value="UniProtKB-UniRule"/>
</dbReference>
<keyword evidence="1 5" id="KW-0056">Arginine metabolism</keyword>
<evidence type="ECO:0000256" key="3">
    <source>
        <dbReference type="ARBA" id="ARBA00022801"/>
    </source>
</evidence>
<dbReference type="GO" id="GO:0016788">
    <property type="term" value="F:hydrolase activity, acting on ester bonds"/>
    <property type="evidence" value="ECO:0007669"/>
    <property type="project" value="UniProtKB-UniRule"/>
</dbReference>
<dbReference type="PANTHER" id="PTHR15162:SF7">
    <property type="entry name" value="SUCCINYLGLUTAMATE DESUCCINYLASE"/>
    <property type="match status" value="1"/>
</dbReference>
<protein>
    <recommendedName>
        <fullName evidence="5 6">Succinylglutamate desuccinylase</fullName>
        <ecNumber evidence="5 6">3.5.1.96</ecNumber>
    </recommendedName>
</protein>
<keyword evidence="3 5" id="KW-0378">Hydrolase</keyword>
<evidence type="ECO:0000256" key="2">
    <source>
        <dbReference type="ARBA" id="ARBA00022723"/>
    </source>
</evidence>
<organism evidence="9 10">
    <name type="scientific">Chitinivorax tropicus</name>
    <dbReference type="NCBI Taxonomy" id="714531"/>
    <lineage>
        <taxon>Bacteria</taxon>
        <taxon>Pseudomonadati</taxon>
        <taxon>Pseudomonadota</taxon>
        <taxon>Betaproteobacteria</taxon>
        <taxon>Chitinivorax</taxon>
    </lineage>
</organism>
<name>A0A840ME79_9PROT</name>
<dbReference type="Proteomes" id="UP000575898">
    <property type="component" value="Unassembled WGS sequence"/>
</dbReference>
<dbReference type="AlphaFoldDB" id="A0A840ME79"/>
<accession>A0A840ME79</accession>
<evidence type="ECO:0000313" key="9">
    <source>
        <dbReference type="EMBL" id="MBB5016988.1"/>
    </source>
</evidence>
<dbReference type="HAMAP" id="MF_00767">
    <property type="entry name" value="Arg_catab_AstE"/>
    <property type="match status" value="1"/>
</dbReference>
<dbReference type="EC" id="3.5.1.96" evidence="5 6"/>
<comment type="similarity">
    <text evidence="5">Belongs to the AspA/AstE family. Succinylglutamate desuccinylase subfamily.</text>
</comment>
<gene>
    <name evidence="5" type="primary">astE</name>
    <name evidence="9" type="ORF">HNQ59_000250</name>
</gene>
<feature type="active site" evidence="5">
    <location>
        <position position="214"/>
    </location>
</feature>
<evidence type="ECO:0000256" key="5">
    <source>
        <dbReference type="HAMAP-Rule" id="MF_00767"/>
    </source>
</evidence>
<feature type="binding site" evidence="5">
    <location>
        <position position="150"/>
    </location>
    <ligand>
        <name>Zn(2+)</name>
        <dbReference type="ChEBI" id="CHEBI:29105"/>
    </ligand>
</feature>
<dbReference type="Gene3D" id="3.40.630.10">
    <property type="entry name" value="Zn peptidases"/>
    <property type="match status" value="1"/>
</dbReference>
<evidence type="ECO:0000256" key="6">
    <source>
        <dbReference type="NCBIfam" id="TIGR03242"/>
    </source>
</evidence>
<dbReference type="RefSeq" id="WP_184034043.1">
    <property type="nucleotide sequence ID" value="NZ_JACHHY010000001.1"/>
</dbReference>
<keyword evidence="10" id="KW-1185">Reference proteome</keyword>
<comment type="function">
    <text evidence="5">Transforms N(2)-succinylglutamate into succinate and glutamate.</text>
</comment>
<feature type="domain" description="Succinylglutamate desuccinylase/Aspartoacylase catalytic" evidence="8">
    <location>
        <begin position="46"/>
        <end position="228"/>
    </location>
</feature>
<comment type="pathway">
    <text evidence="5">Amino-acid degradation; L-arginine degradation via AST pathway; L-glutamate and succinate from L-arginine: step 5/5.</text>
</comment>
<dbReference type="InterPro" id="IPR055438">
    <property type="entry name" value="AstE_AspA_cat"/>
</dbReference>